<dbReference type="EC" id="6.3.3.2" evidence="1"/>
<keyword evidence="2" id="KW-1185">Reference proteome</keyword>
<dbReference type="Proteomes" id="UP000595814">
    <property type="component" value="Chromosome"/>
</dbReference>
<keyword evidence="1" id="KW-0436">Ligase</keyword>
<reference evidence="1 2" key="1">
    <citation type="journal article" date="2022" name="Int. J. Syst. Evol. Microbiol.">
        <title>Miniphocaeibacter halophilus sp. nov., an ammonium-tolerant acetate-producing bacterium isolated from a biogas system.</title>
        <authorList>
            <person name="Schnurer A."/>
            <person name="Singh A."/>
            <person name="Bi S."/>
            <person name="Qiao W."/>
            <person name="Westerholm M."/>
        </authorList>
    </citation>
    <scope>NUCLEOTIDE SEQUENCE [LARGE SCALE GENOMIC DNA]</scope>
    <source>
        <strain evidence="1 2">AMB_01</strain>
    </source>
</reference>
<sequence length="188" mass="21972">MNKKLLRKDIIKKRDSLSLEHKNTLDDSIFKLLLNSNFLDKFNNIFCYVSFGSEINTRPIMEYIIKKKKNLYVPYIDKEENIMKLSLIKDLDNDLVSGYYNILEPKKHLRNFVNNDIIDLVITPGVAFTRDKYRMGYGGGFYDKFFASLNSSPLKIALAYNFQIVNELPLEKFDIPVDIIITEDIIIK</sequence>
<dbReference type="EMBL" id="CP066744">
    <property type="protein sequence ID" value="QQK07969.1"/>
    <property type="molecule type" value="Genomic_DNA"/>
</dbReference>
<organism evidence="1 2">
    <name type="scientific">Miniphocaeibacter halophilus</name>
    <dbReference type="NCBI Taxonomy" id="2931922"/>
    <lineage>
        <taxon>Bacteria</taxon>
        <taxon>Bacillati</taxon>
        <taxon>Bacillota</taxon>
        <taxon>Tissierellia</taxon>
        <taxon>Tissierellales</taxon>
        <taxon>Peptoniphilaceae</taxon>
        <taxon>Miniphocaeibacter</taxon>
    </lineage>
</organism>
<gene>
    <name evidence="1" type="ORF">JFY71_00075</name>
</gene>
<accession>A0AC61MUY6</accession>
<evidence type="ECO:0000313" key="1">
    <source>
        <dbReference type="EMBL" id="QQK07969.1"/>
    </source>
</evidence>
<name>A0AC61MUY6_9FIRM</name>
<protein>
    <submittedName>
        <fullName evidence="1">5-formyltetrahydrofolate cyclo-ligase</fullName>
        <ecNumber evidence="1">6.3.3.2</ecNumber>
    </submittedName>
</protein>
<evidence type="ECO:0000313" key="2">
    <source>
        <dbReference type="Proteomes" id="UP000595814"/>
    </source>
</evidence>
<proteinExistence type="predicted"/>